<reference evidence="4 5" key="1">
    <citation type="journal article" date="2019" name="Sci. Rep.">
        <title>Comparative genomics of chytrid fungi reveal insights into the obligate biotrophic and pathogenic lifestyle of Synchytrium endobioticum.</title>
        <authorList>
            <person name="van de Vossenberg B.T.L.H."/>
            <person name="Warris S."/>
            <person name="Nguyen H.D.T."/>
            <person name="van Gent-Pelzer M.P.E."/>
            <person name="Joly D.L."/>
            <person name="van de Geest H.C."/>
            <person name="Bonants P.J.M."/>
            <person name="Smith D.S."/>
            <person name="Levesque C.A."/>
            <person name="van der Lee T.A.J."/>
        </authorList>
    </citation>
    <scope>NUCLEOTIDE SEQUENCE [LARGE SCALE GENOMIC DNA]</scope>
    <source>
        <strain evidence="4 5">JEL517</strain>
    </source>
</reference>
<dbReference type="SUPFAM" id="SSF51735">
    <property type="entry name" value="NAD(P)-binding Rossmann-fold domains"/>
    <property type="match status" value="1"/>
</dbReference>
<dbReference type="Pfam" id="PF00106">
    <property type="entry name" value="adh_short"/>
    <property type="match status" value="1"/>
</dbReference>
<dbReference type="InterPro" id="IPR036291">
    <property type="entry name" value="NAD(P)-bd_dom_sf"/>
</dbReference>
<evidence type="ECO:0000313" key="4">
    <source>
        <dbReference type="EMBL" id="TPX30492.1"/>
    </source>
</evidence>
<dbReference type="Proteomes" id="UP000319731">
    <property type="component" value="Unassembled WGS sequence"/>
</dbReference>
<dbReference type="PRINTS" id="PR00081">
    <property type="entry name" value="GDHRDH"/>
</dbReference>
<accession>A0A507BS28</accession>
<gene>
    <name evidence="4" type="ORF">SmJEL517_g05950</name>
</gene>
<dbReference type="STRING" id="1806994.A0A507BS28"/>
<name>A0A507BS28_9FUNG</name>
<evidence type="ECO:0000256" key="1">
    <source>
        <dbReference type="ARBA" id="ARBA00006484"/>
    </source>
</evidence>
<dbReference type="GO" id="GO:0016616">
    <property type="term" value="F:oxidoreductase activity, acting on the CH-OH group of donors, NAD or NADP as acceptor"/>
    <property type="evidence" value="ECO:0007669"/>
    <property type="project" value="TreeGrafter"/>
</dbReference>
<dbReference type="PANTHER" id="PTHR44229:SF4">
    <property type="entry name" value="15-HYDROXYPROSTAGLANDIN DEHYDROGENASE [NAD(+)]"/>
    <property type="match status" value="1"/>
</dbReference>
<keyword evidence="2" id="KW-0560">Oxidoreductase</keyword>
<dbReference type="EMBL" id="QEAO01000068">
    <property type="protein sequence ID" value="TPX30492.1"/>
    <property type="molecule type" value="Genomic_DNA"/>
</dbReference>
<dbReference type="InterPro" id="IPR002347">
    <property type="entry name" value="SDR_fam"/>
</dbReference>
<evidence type="ECO:0000256" key="3">
    <source>
        <dbReference type="RuleBase" id="RU000363"/>
    </source>
</evidence>
<dbReference type="AlphaFoldDB" id="A0A507BS28"/>
<protein>
    <recommendedName>
        <fullName evidence="6">3-oxoacyl-[acyl-carrier-protein] reductase</fullName>
    </recommendedName>
</protein>
<dbReference type="PRINTS" id="PR00080">
    <property type="entry name" value="SDRFAMILY"/>
</dbReference>
<organism evidence="4 5">
    <name type="scientific">Synchytrium microbalum</name>
    <dbReference type="NCBI Taxonomy" id="1806994"/>
    <lineage>
        <taxon>Eukaryota</taxon>
        <taxon>Fungi</taxon>
        <taxon>Fungi incertae sedis</taxon>
        <taxon>Chytridiomycota</taxon>
        <taxon>Chytridiomycota incertae sedis</taxon>
        <taxon>Chytridiomycetes</taxon>
        <taxon>Synchytriales</taxon>
        <taxon>Synchytriaceae</taxon>
        <taxon>Synchytrium</taxon>
    </lineage>
</organism>
<dbReference type="PANTHER" id="PTHR44229">
    <property type="entry name" value="15-HYDROXYPROSTAGLANDIN DEHYDROGENASE [NAD(+)]"/>
    <property type="match status" value="1"/>
</dbReference>
<dbReference type="GO" id="GO:0005737">
    <property type="term" value="C:cytoplasm"/>
    <property type="evidence" value="ECO:0007669"/>
    <property type="project" value="TreeGrafter"/>
</dbReference>
<keyword evidence="5" id="KW-1185">Reference proteome</keyword>
<comment type="similarity">
    <text evidence="1 3">Belongs to the short-chain dehydrogenases/reductases (SDR) family.</text>
</comment>
<dbReference type="OrthoDB" id="4131217at2759"/>
<dbReference type="GeneID" id="42007173"/>
<evidence type="ECO:0000256" key="2">
    <source>
        <dbReference type="ARBA" id="ARBA00023002"/>
    </source>
</evidence>
<dbReference type="Gene3D" id="3.40.50.720">
    <property type="entry name" value="NAD(P)-binding Rossmann-like Domain"/>
    <property type="match status" value="1"/>
</dbReference>
<comment type="caution">
    <text evidence="4">The sequence shown here is derived from an EMBL/GenBank/DDBJ whole genome shotgun (WGS) entry which is preliminary data.</text>
</comment>
<proteinExistence type="inferred from homology"/>
<evidence type="ECO:0008006" key="6">
    <source>
        <dbReference type="Google" id="ProtNLM"/>
    </source>
</evidence>
<dbReference type="RefSeq" id="XP_031022147.1">
    <property type="nucleotide sequence ID" value="XM_031171876.1"/>
</dbReference>
<sequence length="267" mass="28375">MTVMDLKDKVAIITGAASQTGLGYGVAERICSKGAKVVLSDFLDEEGKASANALNAKFGEKTAIYVHCDVTKIADQQAMFDAARAEFGRVDIVLNNAGIAAHNLSDAIAEEGTTNWHQIIDINLTAVIQGSVLAYKEFAKSGTKGVIINTASQTGLQPYPNHPLYSSAKWGVVGFTAGCGGAWYDQTGVRVNAICPGYVRTPLLEKGYTESEQMRFIVTASGGFVERDVVVDAFERAITDESLIGKSLSANTVVGVQVFDYPPVVIA</sequence>
<evidence type="ECO:0000313" key="5">
    <source>
        <dbReference type="Proteomes" id="UP000319731"/>
    </source>
</evidence>